<dbReference type="AlphaFoldDB" id="G8NPW3"/>
<sequence>MVSIDTEEIAPTGYAITHSRRALVSRVISSSIFAKSERLSSFLSCVCELTLNGRAHEINEQKIGTLVFGRPEDYDSSIDGIVRTQASRLRQRLDLYFNGEGADEPIRIVLPRGSYVPLFERRLPAEAIPDLPLIPAENPPLLPPTKLGTIENTGRSARLPWILVTILSIAILAILIRNREVSSRGSSPIAPHPLWSLLFLPDQSTIVVPGDSALVIWQGLMKKNVGLADYLSGNYRKTRSGTDATVSQASAVELGSRRYTSIVDLDIARALSHFGDLRKSSVELRYARDVRPNDLKQGNVVLIGAPEANPWVELFEPNMNFVFSNERSREIYSVLNRKPVGTESAKWDSQYNDPLHRVYGVVAFLPNLSGKGNVLILEGTSMAGTECAWDFVADDSVLLPFLNQIMRANGTIPYFQIVLATSNMNGSSVKSNILAWRVTN</sequence>
<dbReference type="STRING" id="682795.AciX8_2899"/>
<keyword evidence="1" id="KW-1133">Transmembrane helix</keyword>
<gene>
    <name evidence="2" type="ordered locus">AciX8_2899</name>
</gene>
<dbReference type="OrthoDB" id="104580at2"/>
<reference evidence="2 3" key="1">
    <citation type="submission" date="2011-11" db="EMBL/GenBank/DDBJ databases">
        <title>Complete sequence of Granulicella mallensis MP5ACTX8.</title>
        <authorList>
            <consortium name="US DOE Joint Genome Institute"/>
            <person name="Lucas S."/>
            <person name="Copeland A."/>
            <person name="Lapidus A."/>
            <person name="Cheng J.-F."/>
            <person name="Goodwin L."/>
            <person name="Pitluck S."/>
            <person name="Peters L."/>
            <person name="Lu M."/>
            <person name="Detter J.C."/>
            <person name="Han C."/>
            <person name="Tapia R."/>
            <person name="Land M."/>
            <person name="Hauser L."/>
            <person name="Kyrpides N."/>
            <person name="Ivanova N."/>
            <person name="Mikhailova N."/>
            <person name="Pagani I."/>
            <person name="Rawat S."/>
            <person name="Mannisto M."/>
            <person name="Haggblom M."/>
            <person name="Woyke T."/>
        </authorList>
    </citation>
    <scope>NUCLEOTIDE SEQUENCE [LARGE SCALE GENOMIC DNA]</scope>
    <source>
        <strain evidence="3">ATCC BAA-1857 / DSM 23137 / MP5ACTX8</strain>
    </source>
</reference>
<keyword evidence="1" id="KW-0812">Transmembrane</keyword>
<accession>G8NPW3</accession>
<dbReference type="KEGG" id="gma:AciX8_2899"/>
<keyword evidence="3" id="KW-1185">Reference proteome</keyword>
<evidence type="ECO:0000313" key="2">
    <source>
        <dbReference type="EMBL" id="AEU37202.1"/>
    </source>
</evidence>
<feature type="transmembrane region" description="Helical" evidence="1">
    <location>
        <begin position="159"/>
        <end position="176"/>
    </location>
</feature>
<protein>
    <recommendedName>
        <fullName evidence="4">Adenylate cyclase</fullName>
    </recommendedName>
</protein>
<dbReference type="HOGENOM" id="CLU_036287_0_0_0"/>
<evidence type="ECO:0000256" key="1">
    <source>
        <dbReference type="SAM" id="Phobius"/>
    </source>
</evidence>
<proteinExistence type="predicted"/>
<keyword evidence="1" id="KW-0472">Membrane</keyword>
<evidence type="ECO:0000313" key="3">
    <source>
        <dbReference type="Proteomes" id="UP000007113"/>
    </source>
</evidence>
<evidence type="ECO:0008006" key="4">
    <source>
        <dbReference type="Google" id="ProtNLM"/>
    </source>
</evidence>
<dbReference type="eggNOG" id="COG3942">
    <property type="taxonomic scope" value="Bacteria"/>
</dbReference>
<dbReference type="EMBL" id="CP003130">
    <property type="protein sequence ID" value="AEU37202.1"/>
    <property type="molecule type" value="Genomic_DNA"/>
</dbReference>
<name>G8NPW3_GRAMM</name>
<dbReference type="Proteomes" id="UP000007113">
    <property type="component" value="Chromosome"/>
</dbReference>
<organism evidence="2 3">
    <name type="scientific">Granulicella mallensis (strain ATCC BAA-1857 / DSM 23137 / MP5ACTX8)</name>
    <dbReference type="NCBI Taxonomy" id="682795"/>
    <lineage>
        <taxon>Bacteria</taxon>
        <taxon>Pseudomonadati</taxon>
        <taxon>Acidobacteriota</taxon>
        <taxon>Terriglobia</taxon>
        <taxon>Terriglobales</taxon>
        <taxon>Acidobacteriaceae</taxon>
        <taxon>Granulicella</taxon>
    </lineage>
</organism>